<reference evidence="1" key="1">
    <citation type="submission" date="2017-04" db="EMBL/GenBank/DDBJ databases">
        <title>Complete genome sequence of Urbanus proteus nucleopolyhedrovirus (UrprNPV).</title>
        <authorList>
            <person name="Santos E.R."/>
            <person name="Melo F.L."/>
            <person name="Sosa-Gomez D.R."/>
            <person name="Ribeiro B.M."/>
            <person name="Ardisson-Araujo D.M.P."/>
        </authorList>
    </citation>
    <scope>NUCLEOTIDE SEQUENCE [LARGE SCALE GENOMIC DNA]</scope>
    <source>
        <strain evidence="1">Southern Brazil</strain>
    </source>
</reference>
<dbReference type="EMBL" id="KR011717">
    <property type="protein sequence ID" value="AKR17278.1"/>
    <property type="molecule type" value="Genomic_DNA"/>
</dbReference>
<accession>A0A162GTL7</accession>
<keyword evidence="2" id="KW-1185">Reference proteome</keyword>
<dbReference type="RefSeq" id="YP_009249992.1">
    <property type="nucleotide sequence ID" value="NC_029997.2"/>
</dbReference>
<sequence length="481" mass="56551">MSIALAKHTLEPKDYKYLFIASYFQLLNNERFSDNSEPFIANYLRNKLDVLDENSLLKFIDYLNDIGLKFLINDRSLDVFKFVKPQFKYVNVKKNVDILRLERTAYIRSNVPIYATNLFVSNPKNFQLLLYKEFSHVVPNRELTNVGENYCLLNGEIGYVFDNPYVDWQSTQLCIKSNNVSDNNANIYNQRLYLVGEEMAKHFIINNIDFTTITNEFIYKNFYKGLPLYKTYFKVINSKKFTTKKINVVFDEIRTELDEMSTYVKFIQRDYIFDADRFPEDLLDLLSNYMTDTSLCKFITKFDDSINNERSAGKESLFSEIVLDRYAVNKYRKLNIKIDPFNKFPSLSYNDLSYIFVRPDILQLKGTLNSFYVPQERLLVILSNNSLFGSTVLLHFDYSLLPYRQSVPPQRLQKDSYVVNSSQKIYLTEHIFGNYVPAYLLIRGDYESSFGFKNLNELNNSWVLNTIFKLLIPDTNSVAKK</sequence>
<dbReference type="OrthoDB" id="4896at10239"/>
<dbReference type="Pfam" id="PF04913">
    <property type="entry name" value="Baculo_Y142"/>
    <property type="match status" value="1"/>
</dbReference>
<dbReference type="Proteomes" id="UP000201861">
    <property type="component" value="Segment"/>
</dbReference>
<organism evidence="1 2">
    <name type="scientific">Urbanus proteus nucleopolyhedrovirus</name>
    <dbReference type="NCBI Taxonomy" id="1675866"/>
    <lineage>
        <taxon>Viruses</taxon>
        <taxon>Viruses incertae sedis</taxon>
        <taxon>Naldaviricetes</taxon>
        <taxon>Lefavirales</taxon>
        <taxon>Baculoviridae</taxon>
        <taxon>Alphabaculovirus</taxon>
        <taxon>Alphabaculovirus urprotei</taxon>
    </lineage>
</organism>
<protein>
    <submittedName>
        <fullName evidence="1">P49</fullName>
    </submittedName>
</protein>
<proteinExistence type="predicted"/>
<evidence type="ECO:0000313" key="1">
    <source>
        <dbReference type="EMBL" id="AKR17278.1"/>
    </source>
</evidence>
<gene>
    <name evidence="1" type="primary">p49</name>
</gene>
<evidence type="ECO:0000313" key="2">
    <source>
        <dbReference type="Proteomes" id="UP000201861"/>
    </source>
</evidence>
<dbReference type="InterPro" id="IPR006997">
    <property type="entry name" value="Baculo_Y142"/>
</dbReference>
<dbReference type="KEGG" id="vg:27429817"/>
<name>A0A162GTL7_9ABAC</name>
<dbReference type="GeneID" id="27429817"/>